<proteinExistence type="predicted"/>
<evidence type="ECO:0000313" key="1">
    <source>
        <dbReference type="EMBL" id="GMS91802.1"/>
    </source>
</evidence>
<gene>
    <name evidence="1" type="ORF">PENTCL1PPCAC_13977</name>
    <name evidence="2" type="ORF">PENTCL1PPCAC_13978</name>
</gene>
<feature type="non-terminal residue" evidence="1">
    <location>
        <position position="1"/>
    </location>
</feature>
<protein>
    <submittedName>
        <fullName evidence="1">Uncharacterized protein</fullName>
    </submittedName>
</protein>
<dbReference type="AlphaFoldDB" id="A0AAV5TBU1"/>
<organism evidence="1 3">
    <name type="scientific">Pristionchus entomophagus</name>
    <dbReference type="NCBI Taxonomy" id="358040"/>
    <lineage>
        <taxon>Eukaryota</taxon>
        <taxon>Metazoa</taxon>
        <taxon>Ecdysozoa</taxon>
        <taxon>Nematoda</taxon>
        <taxon>Chromadorea</taxon>
        <taxon>Rhabditida</taxon>
        <taxon>Rhabditina</taxon>
        <taxon>Diplogasteromorpha</taxon>
        <taxon>Diplogasteroidea</taxon>
        <taxon>Neodiplogasteridae</taxon>
        <taxon>Pristionchus</taxon>
    </lineage>
</organism>
<dbReference type="Proteomes" id="UP001432027">
    <property type="component" value="Unassembled WGS sequence"/>
</dbReference>
<evidence type="ECO:0000313" key="3">
    <source>
        <dbReference type="Proteomes" id="UP001432027"/>
    </source>
</evidence>
<dbReference type="EMBL" id="BTSX01000004">
    <property type="protein sequence ID" value="GMS91802.1"/>
    <property type="molecule type" value="Genomic_DNA"/>
</dbReference>
<comment type="caution">
    <text evidence="1">The sequence shown here is derived from an EMBL/GenBank/DDBJ whole genome shotgun (WGS) entry which is preliminary data.</text>
</comment>
<dbReference type="EMBL" id="BTSX01000004">
    <property type="protein sequence ID" value="GMS91803.1"/>
    <property type="molecule type" value="Genomic_DNA"/>
</dbReference>
<sequence>SNDTEYLHRCIPDVTGRNLLCEELESPSFAKSYVNISGSPRILWALDIENGIVLATNSKTMNYTNKNSSTTEIRIDSMFVMIECQYGDLFSIGDDHVKCGTRKRRNFIVKPAQILPSNVNKVIEDL</sequence>
<reference evidence="1" key="1">
    <citation type="submission" date="2023-10" db="EMBL/GenBank/DDBJ databases">
        <title>Genome assembly of Pristionchus species.</title>
        <authorList>
            <person name="Yoshida K."/>
            <person name="Sommer R.J."/>
        </authorList>
    </citation>
    <scope>NUCLEOTIDE SEQUENCE</scope>
    <source>
        <strain evidence="1">RS0144</strain>
    </source>
</reference>
<keyword evidence="3" id="KW-1185">Reference proteome</keyword>
<evidence type="ECO:0000313" key="2">
    <source>
        <dbReference type="EMBL" id="GMS91803.1"/>
    </source>
</evidence>
<accession>A0AAV5TBU1</accession>
<name>A0AAV5TBU1_9BILA</name>
<feature type="non-terminal residue" evidence="1">
    <location>
        <position position="126"/>
    </location>
</feature>